<protein>
    <submittedName>
        <fullName evidence="1">Uncharacterized protein</fullName>
    </submittedName>
</protein>
<gene>
    <name evidence="1" type="ORF">NTG6680_2033</name>
</gene>
<evidence type="ECO:0000313" key="2">
    <source>
        <dbReference type="Proteomes" id="UP000839052"/>
    </source>
</evidence>
<proteinExistence type="predicted"/>
<evidence type="ECO:0000313" key="1">
    <source>
        <dbReference type="EMBL" id="CAG9933282.1"/>
    </source>
</evidence>
<name>A0ABM8Z093_9PROT</name>
<accession>A0ABM8Z093</accession>
<dbReference type="Proteomes" id="UP000839052">
    <property type="component" value="Chromosome"/>
</dbReference>
<dbReference type="EMBL" id="OU912926">
    <property type="protein sequence ID" value="CAG9933282.1"/>
    <property type="molecule type" value="Genomic_DNA"/>
</dbReference>
<reference evidence="1 2" key="1">
    <citation type="submission" date="2021-10" db="EMBL/GenBank/DDBJ databases">
        <authorList>
            <person name="Koch H."/>
        </authorList>
    </citation>
    <scope>NUCLEOTIDE SEQUENCE [LARGE SCALE GENOMIC DNA]</scope>
    <source>
        <strain evidence="1">6680</strain>
    </source>
</reference>
<sequence length="67" mass="7324">MCAENNNAPADRGVVQQNKLTVCEVHGDFKADTQVGVGRFGPHRLAPFGGWVGATHFSAHLRREMFS</sequence>
<organism evidence="1 2">
    <name type="scientific">Candidatus Nitrotoga arctica</name>
    <dbReference type="NCBI Taxonomy" id="453162"/>
    <lineage>
        <taxon>Bacteria</taxon>
        <taxon>Pseudomonadati</taxon>
        <taxon>Pseudomonadota</taxon>
        <taxon>Betaproteobacteria</taxon>
        <taxon>Nitrosomonadales</taxon>
        <taxon>Gallionellaceae</taxon>
        <taxon>Candidatus Nitrotoga</taxon>
    </lineage>
</organism>
<keyword evidence="2" id="KW-1185">Reference proteome</keyword>